<name>A0ABT8KH90_9BACT</name>
<comment type="caution">
    <text evidence="4">The sequence shown here is derived from an EMBL/GenBank/DDBJ whole genome shotgun (WGS) entry which is preliminary data.</text>
</comment>
<dbReference type="PANTHER" id="PTHR30273">
    <property type="entry name" value="PERIPLASMIC SIGNAL SENSOR AND SIGMA FACTOR ACTIVATOR FECR-RELATED"/>
    <property type="match status" value="1"/>
</dbReference>
<dbReference type="Gene3D" id="3.55.50.30">
    <property type="match status" value="1"/>
</dbReference>
<reference evidence="4" key="1">
    <citation type="submission" date="2023-06" db="EMBL/GenBank/DDBJ databases">
        <title>Genomic of Parafulvivirga corallium.</title>
        <authorList>
            <person name="Wang G."/>
        </authorList>
    </citation>
    <scope>NUCLEOTIDE SEQUENCE</scope>
    <source>
        <strain evidence="4">BMA10</strain>
    </source>
</reference>
<evidence type="ECO:0000313" key="4">
    <source>
        <dbReference type="EMBL" id="MDN5200081.1"/>
    </source>
</evidence>
<protein>
    <submittedName>
        <fullName evidence="4">FecR domain-containing protein</fullName>
    </submittedName>
</protein>
<dbReference type="Gene3D" id="2.60.120.1440">
    <property type="match status" value="1"/>
</dbReference>
<evidence type="ECO:0000259" key="2">
    <source>
        <dbReference type="Pfam" id="PF04773"/>
    </source>
</evidence>
<sequence length="344" mass="39974">MKYEDYSTVDFIKDEYFIRWVKDPDEQSDKFWKMWMAKHPEKREECLHARNMISDMGYQYDPELTEGDYVEMFEGVLKKSRQASLKQQRYNSSILSRTLKIAAVLAIILLSVFGVLRFLPIEQSQVVQLPVITKKSPMGQKTTTWLDDGTKVHLNAGSDISYPERFSDTVRVVYLKGEAYFEVTKDAERPFIVKTGNVQTTVLGTAFNVRAYPDESKINVAVVEGKVRVENSSSIAKRFKYTITRNQMTSYDLSSQRLTKEDFDPDEILAWTKGIIHFKGANINEIIRTLERWYGVTFVVNRQLNRDKDFSIIYKNKSLTEILEGLSFAFEFEFEINDKTVILN</sequence>
<evidence type="ECO:0000313" key="5">
    <source>
        <dbReference type="Proteomes" id="UP001172082"/>
    </source>
</evidence>
<dbReference type="PANTHER" id="PTHR30273:SF2">
    <property type="entry name" value="PROTEIN FECR"/>
    <property type="match status" value="1"/>
</dbReference>
<dbReference type="InterPro" id="IPR006860">
    <property type="entry name" value="FecR"/>
</dbReference>
<dbReference type="InterPro" id="IPR012373">
    <property type="entry name" value="Ferrdict_sens_TM"/>
</dbReference>
<evidence type="ECO:0000259" key="3">
    <source>
        <dbReference type="Pfam" id="PF16344"/>
    </source>
</evidence>
<dbReference type="RefSeq" id="WP_346750108.1">
    <property type="nucleotide sequence ID" value="NZ_JAUJEA010000001.1"/>
</dbReference>
<dbReference type="Pfam" id="PF04773">
    <property type="entry name" value="FecR"/>
    <property type="match status" value="1"/>
</dbReference>
<dbReference type="EMBL" id="JAUJEA010000001">
    <property type="protein sequence ID" value="MDN5200081.1"/>
    <property type="molecule type" value="Genomic_DNA"/>
</dbReference>
<feature type="domain" description="Protein FecR C-terminal" evidence="3">
    <location>
        <begin position="276"/>
        <end position="343"/>
    </location>
</feature>
<keyword evidence="1" id="KW-0472">Membrane</keyword>
<keyword evidence="5" id="KW-1185">Reference proteome</keyword>
<dbReference type="InterPro" id="IPR032508">
    <property type="entry name" value="FecR_C"/>
</dbReference>
<accession>A0ABT8KH90</accession>
<dbReference type="Proteomes" id="UP001172082">
    <property type="component" value="Unassembled WGS sequence"/>
</dbReference>
<keyword evidence="1" id="KW-1133">Transmembrane helix</keyword>
<keyword evidence="1" id="KW-0812">Transmembrane</keyword>
<organism evidence="4 5">
    <name type="scientific">Splendidivirga corallicola</name>
    <dbReference type="NCBI Taxonomy" id="3051826"/>
    <lineage>
        <taxon>Bacteria</taxon>
        <taxon>Pseudomonadati</taxon>
        <taxon>Bacteroidota</taxon>
        <taxon>Cytophagia</taxon>
        <taxon>Cytophagales</taxon>
        <taxon>Splendidivirgaceae</taxon>
        <taxon>Splendidivirga</taxon>
    </lineage>
</organism>
<dbReference type="Pfam" id="PF16344">
    <property type="entry name" value="FecR_C"/>
    <property type="match status" value="1"/>
</dbReference>
<feature type="transmembrane region" description="Helical" evidence="1">
    <location>
        <begin position="99"/>
        <end position="119"/>
    </location>
</feature>
<gene>
    <name evidence="4" type="ORF">QQ008_01880</name>
</gene>
<feature type="domain" description="FecR protein" evidence="2">
    <location>
        <begin position="138"/>
        <end position="228"/>
    </location>
</feature>
<evidence type="ECO:0000256" key="1">
    <source>
        <dbReference type="SAM" id="Phobius"/>
    </source>
</evidence>
<proteinExistence type="predicted"/>
<dbReference type="PIRSF" id="PIRSF018266">
    <property type="entry name" value="FecR"/>
    <property type="match status" value="1"/>
</dbReference>